<feature type="compositionally biased region" description="Gly residues" evidence="5">
    <location>
        <begin position="2054"/>
        <end position="2070"/>
    </location>
</feature>
<feature type="region of interest" description="Disordered" evidence="5">
    <location>
        <begin position="304"/>
        <end position="328"/>
    </location>
</feature>
<evidence type="ECO:0000256" key="4">
    <source>
        <dbReference type="SAM" id="Coils"/>
    </source>
</evidence>
<accession>A0AAD9YJJ3</accession>
<evidence type="ECO:0000313" key="9">
    <source>
        <dbReference type="EMBL" id="KAK2769965.1"/>
    </source>
</evidence>
<evidence type="ECO:0000259" key="6">
    <source>
        <dbReference type="Pfam" id="PF07926"/>
    </source>
</evidence>
<feature type="coiled-coil region" evidence="4">
    <location>
        <begin position="419"/>
        <end position="509"/>
    </location>
</feature>
<evidence type="ECO:0000259" key="7">
    <source>
        <dbReference type="Pfam" id="PF25481"/>
    </source>
</evidence>
<evidence type="ECO:0000256" key="3">
    <source>
        <dbReference type="ARBA" id="ARBA00023242"/>
    </source>
</evidence>
<keyword evidence="2 4" id="KW-0175">Coiled coil</keyword>
<feature type="compositionally biased region" description="Basic and acidic residues" evidence="5">
    <location>
        <begin position="836"/>
        <end position="845"/>
    </location>
</feature>
<reference evidence="9" key="1">
    <citation type="submission" date="2023-02" db="EMBL/GenBank/DDBJ databases">
        <title>Colletotrichum kahawae CIFC_Que2 genome sequencing and assembly.</title>
        <authorList>
            <person name="Baroncelli R."/>
        </authorList>
    </citation>
    <scope>NUCLEOTIDE SEQUENCE</scope>
    <source>
        <strain evidence="9">CIFC_Que2</strain>
    </source>
</reference>
<dbReference type="Pfam" id="PF25785">
    <property type="entry name" value="TPR"/>
    <property type="match status" value="1"/>
</dbReference>
<feature type="domain" description="Nucleoprotein TPR/MPL1" evidence="7">
    <location>
        <begin position="183"/>
        <end position="260"/>
    </location>
</feature>
<name>A0AAD9YJJ3_COLKA</name>
<dbReference type="Pfam" id="PF07926">
    <property type="entry name" value="TPR_MLP1_2"/>
    <property type="match status" value="1"/>
</dbReference>
<feature type="region of interest" description="Disordered" evidence="5">
    <location>
        <begin position="933"/>
        <end position="959"/>
    </location>
</feature>
<keyword evidence="3" id="KW-0539">Nucleus</keyword>
<feature type="compositionally biased region" description="Low complexity" evidence="5">
    <location>
        <begin position="1917"/>
        <end position="1929"/>
    </location>
</feature>
<dbReference type="Pfam" id="PF25481">
    <property type="entry name" value="Nucleoprot-TPR"/>
    <property type="match status" value="1"/>
</dbReference>
<sequence>MAAAVDVGYVAGHLGLPESTVSTVTTEPTPELVASLLEAVISKAREYDELYAQKLQVDIELESANHSAESKCQSFKATADKALKDVEEVRQKLKEEETKRQTVENELQSLKSRGSDYDSEITTLRDRIESLQSSNRANMALLESRNARDSELSEELAKQHQKNVQLNKEITSLQQQVQSAQAAVSSAKYREESLQQQLDLARRNSEWFETELKTKSDEALKYRREKGARIAELQRQNEDAKSNIEALKRSEQQLRDRLDAAQAKAEEALTRVQQQQEAFARSEESYKHELENKQRVVEMTNQLADSHKKRVQTLEGEKESLKEKHSNEIRRIQQELEREKETCRELEERITQLEGELDQAHARMEQGPPPGSAPQTPRMNGSLLGRPASPFATPGSARARSAITATQAIEDLYKVKGQLAGEKRRNQQLAEELDNMIALLEAKSPEIEELQNEADSLRAEITHMSELSQTSFEERDAAKKSARKAESALANAQAESKILRTQLRDLSTQIQMLLFNMHAREKGLNQLTREETVRLEQLSRGETTEGALSDMSDTHQFITQKFVVFKDIQELQAKNQELLRVTRELAEQMESEEAVAAKNQAVEDHQAVESLQQELASMINETKSLRTTMESFKAERDMFRRLLQQKASAGELASILGGSEDGQRLPLASIETEDGDGVSPSAALRALQVEFDTYRNDEESVRRSLREQIDRLSSEKNSLQGEVAKISSQITLASERYEMLHSNFVALQSENKELQKRNQSLSEDSIKQEIRTQQVAEELVDAKGLLESIRNEAANLKAEKKLWKDIQDRLNQDNENLVQEKTRLNNLLATQQSMQNERDITESEHRRKTQTKIDSLEQELNDTKRKLSDEMEEGKKLQLRKEFDAREAQKRIDELSTSLSQIREEHVAIKTSRDHLQARVDELTIELRSAEERAGRLAPRPTPRPGTMAPPAQTNEENEAEVRELINEVSDLKRELDMAKAHLETAKEQAESYKQLSEQNEEALSEFTASHDQFREEMESTLSGKDVKIKELEQRVEDLSSELANSNKELSHLRDSQAEVARKYEDEKAILDDEIKRLKEESERHSEAAKFHQQDLRAQSEITAKAQQDYEQELVKHAEAAKLVQQLRTEYNELKSQTATLKAEAESAKVTLTQSEGSWEERRQRLEQEMTEIKARRDDVNAQNKLLHEQLESITKQFSDLKQSRTASDDTNGDTEGGNDSAADGLRELNNYLRREKEILEVQYDLKVQEAKRLQQQLEYSQSQLDEARLKLDQERRSQAESGQASIAHKDLMEKLNELNLYRESSATLRNELAQARSQIAEKNTKIEELEAKVQPLEARIEELQTQKGFLEEEIKQVQEDRDRWQKRTEGILTKYGRVDPAEMEQLKQTIADLQAERDALKEGEGPLRTELEEAKQLLETEKAGWQNTRQRMTEQFKERSRKITGERNEALTAKNEAIAEKDAAIAEKEQLLQQLSSANTELETTRQNLQVTTQQRTEFEQQIQNFQQQVQKLQQDAQANGQTAQPPAATPQPTVDPSASVSTEIVAQLEQQLTEIRSQLDAVSAQKATAEQELESLRSQLQTVVAERDQAVLAAQQAAQSQPPASADAVQAAPAETATTNGAGGLADEQRKVLEEQIAAAEAKAAEAERKAQELEENIQQTIKERSDKMRNTLNEKLRQSREKLDAEFKTKLEQEKIIWKAENVSAPPSKPSEEQPAVAATPIKQQHDPDAVPTTPITSTPGGTTDLSQLPDAEIRKFLSTNTTVRSIMSSNLRKKLEEQTAKVKSETETTLKAEFEQRIKDAREEGQMLAQKKSALQINMKDNQLRGANAKIEVVSTAAIQTPLRPVGEVWEEAKVAKPAPAQPSPAKAAANTQPRPSLPAPSAAAAPAQGAANASGKFSTVSSQRGHGSNTVQAPPAATNQAQPAAQPPSAIPQPGSAIPQPSSGIPQVKRQIPAPSDNKQAANAGGNPFTGSTNAAQPNPFTQSAQGPANPFAQAAQAQGQQGQAQPPATQNPPATRSGIPMPGQRGGATGRGRGGAYAAGNRVSSGGAERGGGAGRGGRGGARGGHAAMNPGANDFQPGNKRPRGDSEAGGAGGAKRARGGGH</sequence>
<dbReference type="GO" id="GO:0017056">
    <property type="term" value="F:structural constituent of nuclear pore"/>
    <property type="evidence" value="ECO:0007669"/>
    <property type="project" value="TreeGrafter"/>
</dbReference>
<dbReference type="InterPro" id="IPR057974">
    <property type="entry name" value="NUA/TPR/MLP1-2-like_dom"/>
</dbReference>
<dbReference type="Gene3D" id="1.10.287.1490">
    <property type="match status" value="2"/>
</dbReference>
<feature type="compositionally biased region" description="Low complexity" evidence="5">
    <location>
        <begin position="1990"/>
        <end position="2021"/>
    </location>
</feature>
<gene>
    <name evidence="9" type="ORF">CKAH01_14901</name>
</gene>
<feature type="compositionally biased region" description="Polar residues" evidence="5">
    <location>
        <begin position="1197"/>
        <end position="1206"/>
    </location>
</feature>
<feature type="compositionally biased region" description="Low complexity" evidence="5">
    <location>
        <begin position="1513"/>
        <end position="1534"/>
    </location>
</feature>
<feature type="compositionally biased region" description="Polar residues" evidence="5">
    <location>
        <begin position="1974"/>
        <end position="1989"/>
    </location>
</feature>
<evidence type="ECO:0000256" key="5">
    <source>
        <dbReference type="SAM" id="MobiDB-lite"/>
    </source>
</evidence>
<dbReference type="GO" id="GO:0006406">
    <property type="term" value="P:mRNA export from nucleus"/>
    <property type="evidence" value="ECO:0007669"/>
    <property type="project" value="TreeGrafter"/>
</dbReference>
<feature type="coiled-coil region" evidence="4">
    <location>
        <begin position="1237"/>
        <end position="1271"/>
    </location>
</feature>
<evidence type="ECO:0000256" key="2">
    <source>
        <dbReference type="ARBA" id="ARBA00023054"/>
    </source>
</evidence>
<feature type="coiled-coil region" evidence="4">
    <location>
        <begin position="1632"/>
        <end position="1696"/>
    </location>
</feature>
<feature type="compositionally biased region" description="Low complexity" evidence="5">
    <location>
        <begin position="1735"/>
        <end position="1747"/>
    </location>
</feature>
<organism evidence="9 10">
    <name type="scientific">Colletotrichum kahawae</name>
    <name type="common">Coffee berry disease fungus</name>
    <dbReference type="NCBI Taxonomy" id="34407"/>
    <lineage>
        <taxon>Eukaryota</taxon>
        <taxon>Fungi</taxon>
        <taxon>Dikarya</taxon>
        <taxon>Ascomycota</taxon>
        <taxon>Pezizomycotina</taxon>
        <taxon>Sordariomycetes</taxon>
        <taxon>Hypocreomycetidae</taxon>
        <taxon>Glomerellales</taxon>
        <taxon>Glomerellaceae</taxon>
        <taxon>Colletotrichum</taxon>
        <taxon>Colletotrichum gloeosporioides species complex</taxon>
    </lineage>
</organism>
<dbReference type="InterPro" id="IPR012929">
    <property type="entry name" value="Nucleoprot-TPR/MLP1-2_dom"/>
</dbReference>
<feature type="compositionally biased region" description="Polar residues" evidence="5">
    <location>
        <begin position="1900"/>
        <end position="1916"/>
    </location>
</feature>
<feature type="compositionally biased region" description="Low complexity" evidence="5">
    <location>
        <begin position="1884"/>
        <end position="1899"/>
    </location>
</feature>
<dbReference type="PANTHER" id="PTHR18898:SF2">
    <property type="entry name" value="NUCLEOPROTEIN TPR"/>
    <property type="match status" value="1"/>
</dbReference>
<feature type="coiled-coil region" evidence="4">
    <location>
        <begin position="72"/>
        <end position="113"/>
    </location>
</feature>
<feature type="region of interest" description="Disordered" evidence="5">
    <location>
        <begin position="1857"/>
        <end position="2109"/>
    </location>
</feature>
<feature type="region of interest" description="Disordered" evidence="5">
    <location>
        <begin position="1141"/>
        <end position="1164"/>
    </location>
</feature>
<proteinExistence type="predicted"/>
<dbReference type="PANTHER" id="PTHR18898">
    <property type="entry name" value="NUCLEOPROTEIN TPR-RELATED"/>
    <property type="match status" value="1"/>
</dbReference>
<feature type="domain" description="Nucleoprotein TPR/MLP1-2" evidence="6">
    <location>
        <begin position="1066"/>
        <end position="1194"/>
    </location>
</feature>
<feature type="region of interest" description="Disordered" evidence="5">
    <location>
        <begin position="1704"/>
        <end position="1750"/>
    </location>
</feature>
<feature type="coiled-coil region" evidence="4">
    <location>
        <begin position="568"/>
        <end position="628"/>
    </location>
</feature>
<feature type="compositionally biased region" description="Basic and acidic residues" evidence="5">
    <location>
        <begin position="315"/>
        <end position="328"/>
    </location>
</feature>
<feature type="domain" description="NUA/TPR/MLP1-2-like" evidence="8">
    <location>
        <begin position="482"/>
        <end position="594"/>
    </location>
</feature>
<dbReference type="GO" id="GO:0005643">
    <property type="term" value="C:nuclear pore"/>
    <property type="evidence" value="ECO:0007669"/>
    <property type="project" value="TreeGrafter"/>
</dbReference>
<dbReference type="EMBL" id="VYYT01000102">
    <property type="protein sequence ID" value="KAK2769965.1"/>
    <property type="molecule type" value="Genomic_DNA"/>
</dbReference>
<feature type="coiled-coil region" evidence="4">
    <location>
        <begin position="1772"/>
        <end position="1815"/>
    </location>
</feature>
<feature type="compositionally biased region" description="Gly residues" evidence="5">
    <location>
        <begin position="2030"/>
        <end position="2043"/>
    </location>
</feature>
<keyword evidence="10" id="KW-1185">Reference proteome</keyword>
<dbReference type="InterPro" id="IPR057577">
    <property type="entry name" value="Nucleoprot-TPR/MLP1_dom"/>
</dbReference>
<evidence type="ECO:0000313" key="10">
    <source>
        <dbReference type="Proteomes" id="UP001281614"/>
    </source>
</evidence>
<feature type="coiled-coil region" evidence="4">
    <location>
        <begin position="223"/>
        <end position="278"/>
    </location>
</feature>
<evidence type="ECO:0000256" key="1">
    <source>
        <dbReference type="ARBA" id="ARBA00004123"/>
    </source>
</evidence>
<dbReference type="GO" id="GO:0006606">
    <property type="term" value="P:protein import into nucleus"/>
    <property type="evidence" value="ECO:0007669"/>
    <property type="project" value="InterPro"/>
</dbReference>
<feature type="compositionally biased region" description="Low complexity" evidence="5">
    <location>
        <begin position="1860"/>
        <end position="1874"/>
    </location>
</feature>
<feature type="region of interest" description="Disordered" evidence="5">
    <location>
        <begin position="831"/>
        <end position="851"/>
    </location>
</feature>
<feature type="region of interest" description="Disordered" evidence="5">
    <location>
        <begin position="1197"/>
        <end position="1224"/>
    </location>
</feature>
<protein>
    <submittedName>
        <fullName evidence="9">Filament-forming protein</fullName>
    </submittedName>
</protein>
<feature type="region of interest" description="Disordered" evidence="5">
    <location>
        <begin position="1513"/>
        <end position="1542"/>
    </location>
</feature>
<comment type="caution">
    <text evidence="9">The sequence shown here is derived from an EMBL/GenBank/DDBJ whole genome shotgun (WGS) entry which is preliminary data.</text>
</comment>
<dbReference type="Proteomes" id="UP001281614">
    <property type="component" value="Unassembled WGS sequence"/>
</dbReference>
<feature type="coiled-coil region" evidence="4">
    <location>
        <begin position="156"/>
        <end position="183"/>
    </location>
</feature>
<comment type="subcellular location">
    <subcellularLocation>
        <location evidence="1">Nucleus</location>
    </subcellularLocation>
</comment>
<evidence type="ECO:0000259" key="8">
    <source>
        <dbReference type="Pfam" id="PF25785"/>
    </source>
</evidence>